<dbReference type="GO" id="GO:0016593">
    <property type="term" value="C:Cdc73/Paf1 complex"/>
    <property type="evidence" value="ECO:0007669"/>
    <property type="project" value="InterPro"/>
</dbReference>
<dbReference type="InterPro" id="IPR007852">
    <property type="entry name" value="Cdc73/Parafibromin"/>
</dbReference>
<dbReference type="Gene3D" id="3.40.50.11990">
    <property type="entry name" value="RNA polymerase II accessory factor, Cdc73 C-terminal domain"/>
    <property type="match status" value="1"/>
</dbReference>
<keyword evidence="9" id="KW-1185">Reference proteome</keyword>
<dbReference type="FunFam" id="3.40.50.11990:FF:000002">
    <property type="entry name" value="protein CDC73 homolog"/>
    <property type="match status" value="1"/>
</dbReference>
<dbReference type="Pfam" id="PF16050">
    <property type="entry name" value="CDC73_N"/>
    <property type="match status" value="2"/>
</dbReference>
<dbReference type="PANTHER" id="PTHR12466:SF8">
    <property type="entry name" value="PARAFIBROMIN"/>
    <property type="match status" value="1"/>
</dbReference>
<feature type="region of interest" description="Disordered" evidence="6">
    <location>
        <begin position="482"/>
        <end position="518"/>
    </location>
</feature>
<keyword evidence="5" id="KW-0539">Nucleus</keyword>
<dbReference type="Pfam" id="PF05179">
    <property type="entry name" value="CDC73_C"/>
    <property type="match status" value="1"/>
</dbReference>
<evidence type="ECO:0000256" key="1">
    <source>
        <dbReference type="ARBA" id="ARBA00004123"/>
    </source>
</evidence>
<evidence type="ECO:0000256" key="2">
    <source>
        <dbReference type="ARBA" id="ARBA00010427"/>
    </source>
</evidence>
<dbReference type="PANTHER" id="PTHR12466">
    <property type="entry name" value="CDC73 DOMAIN PROTEIN"/>
    <property type="match status" value="1"/>
</dbReference>
<evidence type="ECO:0000256" key="4">
    <source>
        <dbReference type="ARBA" id="ARBA00023163"/>
    </source>
</evidence>
<dbReference type="InParanoid" id="A0A5K4FBZ1"/>
<dbReference type="GO" id="GO:0032968">
    <property type="term" value="P:positive regulation of transcription elongation by RNA polymerase II"/>
    <property type="evidence" value="ECO:0007669"/>
    <property type="project" value="TreeGrafter"/>
</dbReference>
<dbReference type="InterPro" id="IPR031336">
    <property type="entry name" value="CDC73_C"/>
</dbReference>
<dbReference type="AlphaFoldDB" id="A0A5K4FBZ1"/>
<evidence type="ECO:0000259" key="7">
    <source>
        <dbReference type="Pfam" id="PF05179"/>
    </source>
</evidence>
<accession>A0A5K4FBZ1</accession>
<organism evidence="9 10">
    <name type="scientific">Schistosoma mansoni</name>
    <name type="common">Blood fluke</name>
    <dbReference type="NCBI Taxonomy" id="6183"/>
    <lineage>
        <taxon>Eukaryota</taxon>
        <taxon>Metazoa</taxon>
        <taxon>Spiralia</taxon>
        <taxon>Lophotrochozoa</taxon>
        <taxon>Platyhelminthes</taxon>
        <taxon>Trematoda</taxon>
        <taxon>Digenea</taxon>
        <taxon>Strigeidida</taxon>
        <taxon>Schistosomatoidea</taxon>
        <taxon>Schistosomatidae</taxon>
        <taxon>Schistosoma</taxon>
    </lineage>
</organism>
<keyword evidence="3" id="KW-0805">Transcription regulation</keyword>
<keyword evidence="4" id="KW-0804">Transcription</keyword>
<dbReference type="WBParaSite" id="Smp_332630.1">
    <property type="protein sequence ID" value="Smp_332630.1"/>
    <property type="gene ID" value="Smp_332630"/>
</dbReference>
<name>A0A5K4FBZ1_SCHMA</name>
<dbReference type="InterPro" id="IPR038103">
    <property type="entry name" value="CDC73_C_sf"/>
</dbReference>
<evidence type="ECO:0000313" key="9">
    <source>
        <dbReference type="Proteomes" id="UP000008854"/>
    </source>
</evidence>
<evidence type="ECO:0000256" key="5">
    <source>
        <dbReference type="ARBA" id="ARBA00023242"/>
    </source>
</evidence>
<dbReference type="InterPro" id="IPR032041">
    <property type="entry name" value="Cdc73_N"/>
</dbReference>
<feature type="domain" description="Paf1 complex subunit Cdc73 N-terminal" evidence="8">
    <location>
        <begin position="1"/>
        <end position="252"/>
    </location>
</feature>
<evidence type="ECO:0000259" key="8">
    <source>
        <dbReference type="Pfam" id="PF16050"/>
    </source>
</evidence>
<feature type="compositionally biased region" description="Polar residues" evidence="6">
    <location>
        <begin position="497"/>
        <end position="509"/>
    </location>
</feature>
<evidence type="ECO:0000256" key="6">
    <source>
        <dbReference type="SAM" id="MobiDB-lite"/>
    </source>
</evidence>
<sequence length="721" mass="80083">MADVLSLLREYHLSGKPIVETQSEVIFGDFAWPKTTKTNFLVWGSGKEGTPKDYYTLDCVVHLLKHIDLPHTQYVRQAASAGLPVVRLPDRRDLLAYLKGETTTAPNIDRAAPVDISLRRAVAKHVDTHMHIRRDASDLLGSADGFSIDADSKRMRLANSVEGLDESLLGRESQARLKSAVLDEEAIARDKRDLAAKLESSFGNRSSSFIQPDQVKSSTLPEAVPLDKIQSWRAKFRAIQQQRIKTGDTDQALEVPVTNYPSQEGDIGLSTLSSLDARDSRVGLHSIVPGGESQSIIRIDDSTHGQLYSGSTLLRASLMADEAPVRAIVARERRWRTRVSVLQSQGKTFYENIVLGILRNVILKEDSHAAPDAKAVGKFGFISNNAQPTLFPQPLAVGTYYSKPNGTTNYTNTGSAMALSTGQHMSVSNSTAQHHSQMHYSRYDQERFAGGREETAGFRIDTMGTYHGKALASMVSVGTPKSNQDNSVASANPVCTPGTTSRSMGNETPSIPYEPQPLRDPRGISSGIPLTPSTTPDPYRGLRSTADARLSARTKMRSSRIPIIIIPAAPTSLITMYNARDILEDLRFIKSQEKQASGMRRENEILIQRHKSDGRTVPYRVVDQPNKLLLDEWNRVVAVFVQGQAWQFKGWPISSDPAVIFSQVKGFHLKYTNMPLDPNVAKWNVRVIDLDQRRHLDKANFQQIWDQLDKHIARNKPFLRS</sequence>
<protein>
    <submittedName>
        <fullName evidence="10">Parafibromin</fullName>
    </submittedName>
</protein>
<comment type="similarity">
    <text evidence="2">Belongs to the CDC73 family.</text>
</comment>
<dbReference type="GO" id="GO:0006368">
    <property type="term" value="P:transcription elongation by RNA polymerase II"/>
    <property type="evidence" value="ECO:0007669"/>
    <property type="project" value="InterPro"/>
</dbReference>
<evidence type="ECO:0000256" key="3">
    <source>
        <dbReference type="ARBA" id="ARBA00023015"/>
    </source>
</evidence>
<feature type="domain" description="Cell division control protein 73 C-terminal" evidence="7">
    <location>
        <begin position="559"/>
        <end position="711"/>
    </location>
</feature>
<reference evidence="10" key="2">
    <citation type="submission" date="2019-11" db="UniProtKB">
        <authorList>
            <consortium name="WormBaseParasite"/>
        </authorList>
    </citation>
    <scope>IDENTIFICATION</scope>
    <source>
        <strain evidence="10">Puerto Rican</strain>
    </source>
</reference>
<dbReference type="GO" id="GO:0000993">
    <property type="term" value="F:RNA polymerase II complex binding"/>
    <property type="evidence" value="ECO:0007669"/>
    <property type="project" value="TreeGrafter"/>
</dbReference>
<comment type="subcellular location">
    <subcellularLocation>
        <location evidence="1">Nucleus</location>
    </subcellularLocation>
</comment>
<dbReference type="FunCoup" id="A0A5K4FBZ1">
    <property type="interactions" value="2314"/>
</dbReference>
<proteinExistence type="inferred from homology"/>
<dbReference type="Proteomes" id="UP000008854">
    <property type="component" value="Unassembled WGS sequence"/>
</dbReference>
<feature type="domain" description="Paf1 complex subunit Cdc73 N-terminal" evidence="8">
    <location>
        <begin position="315"/>
        <end position="373"/>
    </location>
</feature>
<dbReference type="STRING" id="6183.A0A5K4FBZ1"/>
<dbReference type="OMA" id="HVKWAEL"/>
<evidence type="ECO:0000313" key="10">
    <source>
        <dbReference type="WBParaSite" id="Smp_332630.1"/>
    </source>
</evidence>
<reference evidence="9" key="1">
    <citation type="journal article" date="2012" name="PLoS Negl. Trop. Dis.">
        <title>A systematically improved high quality genome and transcriptome of the human blood fluke Schistosoma mansoni.</title>
        <authorList>
            <person name="Protasio A.V."/>
            <person name="Tsai I.J."/>
            <person name="Babbage A."/>
            <person name="Nichol S."/>
            <person name="Hunt M."/>
            <person name="Aslett M.A."/>
            <person name="De Silva N."/>
            <person name="Velarde G.S."/>
            <person name="Anderson T.J."/>
            <person name="Clark R.C."/>
            <person name="Davidson C."/>
            <person name="Dillon G.P."/>
            <person name="Holroyd N.E."/>
            <person name="LoVerde P.T."/>
            <person name="Lloyd C."/>
            <person name="McQuillan J."/>
            <person name="Oliveira G."/>
            <person name="Otto T.D."/>
            <person name="Parker-Manuel S.J."/>
            <person name="Quail M.A."/>
            <person name="Wilson R.A."/>
            <person name="Zerlotini A."/>
            <person name="Dunne D.W."/>
            <person name="Berriman M."/>
        </authorList>
    </citation>
    <scope>NUCLEOTIDE SEQUENCE [LARGE SCALE GENOMIC DNA]</scope>
    <source>
        <strain evidence="9">Puerto Rican</strain>
    </source>
</reference>